<dbReference type="GO" id="GO:0046872">
    <property type="term" value="F:metal ion binding"/>
    <property type="evidence" value="ECO:0007669"/>
    <property type="project" value="UniProtKB-KW"/>
</dbReference>
<accession>A0A803JIB4</accession>
<reference evidence="12" key="1">
    <citation type="journal article" date="2010" name="Science">
        <title>The genome of the Western clawed frog Xenopus tropicalis.</title>
        <authorList>
            <person name="Hellsten U."/>
            <person name="Harland R.M."/>
            <person name="Gilchrist M.J."/>
            <person name="Hendrix D."/>
            <person name="Jurka J."/>
            <person name="Kapitonov V."/>
            <person name="Ovcharenko I."/>
            <person name="Putnam N.H."/>
            <person name="Shu S."/>
            <person name="Taher L."/>
            <person name="Blitz I.L."/>
            <person name="Blumberg B."/>
            <person name="Dichmann D.S."/>
            <person name="Dubchak I."/>
            <person name="Amaya E."/>
            <person name="Detter J.C."/>
            <person name="Fletcher R."/>
            <person name="Gerhard D.S."/>
            <person name="Goodstein D."/>
            <person name="Graves T."/>
            <person name="Grigoriev I.V."/>
            <person name="Grimwood J."/>
            <person name="Kawashima T."/>
            <person name="Lindquist E."/>
            <person name="Lucas S.M."/>
            <person name="Mead P.E."/>
            <person name="Mitros T."/>
            <person name="Ogino H."/>
            <person name="Ohta Y."/>
            <person name="Poliakov A.V."/>
            <person name="Pollet N."/>
            <person name="Robert J."/>
            <person name="Salamov A."/>
            <person name="Sater A.K."/>
            <person name="Schmutz J."/>
            <person name="Terry A."/>
            <person name="Vize P.D."/>
            <person name="Warren W.C."/>
            <person name="Wells D."/>
            <person name="Wills A."/>
            <person name="Wilson R.K."/>
            <person name="Zimmerman L.B."/>
            <person name="Zorn A.M."/>
            <person name="Grainger R."/>
            <person name="Grammer T."/>
            <person name="Khokha M.K."/>
            <person name="Richardson P.M."/>
            <person name="Rokhsar D.S."/>
        </authorList>
    </citation>
    <scope>NUCLEOTIDE SEQUENCE [LARGE SCALE GENOMIC DNA]</scope>
    <source>
        <strain evidence="12">Nigerian</strain>
    </source>
</reference>
<dbReference type="GeneTree" id="ENSGT01120000272759"/>
<dbReference type="InterPro" id="IPR005135">
    <property type="entry name" value="Endo/exonuclease/phosphatase"/>
</dbReference>
<feature type="domain" description="Endonuclease/exonuclease/phosphatase" evidence="11">
    <location>
        <begin position="9"/>
        <end position="159"/>
    </location>
</feature>
<dbReference type="SUPFAM" id="SSF56219">
    <property type="entry name" value="DNase I-like"/>
    <property type="match status" value="1"/>
</dbReference>
<feature type="binding site" evidence="9">
    <location>
        <position position="145"/>
    </location>
    <ligand>
        <name>Mg(2+)</name>
        <dbReference type="ChEBI" id="CHEBI:18420"/>
        <label>1</label>
    </ligand>
</feature>
<name>A0A803JIB4_XENTR</name>
<comment type="similarity">
    <text evidence="2">Belongs to the DNA repair enzymes AP/ExoA family.</text>
</comment>
<feature type="binding site" evidence="9">
    <location>
        <position position="41"/>
    </location>
    <ligand>
        <name>Mg(2+)</name>
        <dbReference type="ChEBI" id="CHEBI:18420"/>
        <label>1</label>
    </ligand>
</feature>
<dbReference type="AlphaFoldDB" id="A0A803JIB4"/>
<dbReference type="Gene3D" id="3.60.10.10">
    <property type="entry name" value="Endonuclease/exonuclease/phosphatase"/>
    <property type="match status" value="1"/>
</dbReference>
<reference evidence="12" key="2">
    <citation type="submission" date="2021-03" db="UniProtKB">
        <authorList>
            <consortium name="Ensembl"/>
        </authorList>
    </citation>
    <scope>IDENTIFICATION</scope>
</reference>
<feature type="binding site" evidence="9">
    <location>
        <position position="12"/>
    </location>
    <ligand>
        <name>Mg(2+)</name>
        <dbReference type="ChEBI" id="CHEBI:18420"/>
        <label>1</label>
    </ligand>
</feature>
<evidence type="ECO:0000256" key="7">
    <source>
        <dbReference type="ARBA" id="ARBA00022842"/>
    </source>
</evidence>
<keyword evidence="9" id="KW-0464">Manganese</keyword>
<dbReference type="Ensembl" id="ENSXETT00000111290">
    <property type="protein sequence ID" value="ENSXETP00000107658"/>
    <property type="gene ID" value="ENSXETG00000041559"/>
</dbReference>
<dbReference type="PANTHER" id="PTHR22748:SF4">
    <property type="entry name" value="DNA-(APURINIC OR APYRIMIDINIC SITE) ENDONUCLEASE 2"/>
    <property type="match status" value="1"/>
</dbReference>
<feature type="site" description="Transition state stabilizer" evidence="10">
    <location>
        <position position="145"/>
    </location>
</feature>
<dbReference type="GO" id="GO:0008311">
    <property type="term" value="F:double-stranded DNA 3'-5' DNA exonuclease activity"/>
    <property type="evidence" value="ECO:0007669"/>
    <property type="project" value="UniProtKB-EC"/>
</dbReference>
<evidence type="ECO:0000256" key="10">
    <source>
        <dbReference type="PIRSR" id="PIRSR604808-3"/>
    </source>
</evidence>
<evidence type="ECO:0000256" key="9">
    <source>
        <dbReference type="PIRSR" id="PIRSR604808-2"/>
    </source>
</evidence>
<evidence type="ECO:0000259" key="11">
    <source>
        <dbReference type="Pfam" id="PF03372"/>
    </source>
</evidence>
<evidence type="ECO:0000256" key="6">
    <source>
        <dbReference type="ARBA" id="ARBA00022801"/>
    </source>
</evidence>
<feature type="binding site" evidence="9">
    <location>
        <position position="143"/>
    </location>
    <ligand>
        <name>Mg(2+)</name>
        <dbReference type="ChEBI" id="CHEBI:18420"/>
        <label>1</label>
    </ligand>
</feature>
<evidence type="ECO:0000256" key="2">
    <source>
        <dbReference type="ARBA" id="ARBA00007092"/>
    </source>
</evidence>
<dbReference type="InParanoid" id="A0A803JIB4"/>
<keyword evidence="8" id="KW-0234">DNA repair</keyword>
<keyword evidence="5" id="KW-0227">DNA damage</keyword>
<sequence length="171" mass="19215">MAGTKIRLISWNVRGLNDKIKRSLVLDHLKKLGADVMLLQETHLIGQRVRALRRHWIHPTLHAEYSTYSRGVAILFRKASLPSIEKTISDTYGRFLILKLTIASVPLIIVNVYSPPPGEIALLQLIMGKIASIGDYPTVWMGDFNAVPDPNLDRLRKAPGPDGLPIEWYKA</sequence>
<evidence type="ECO:0000256" key="4">
    <source>
        <dbReference type="ARBA" id="ARBA00022723"/>
    </source>
</evidence>
<evidence type="ECO:0000256" key="1">
    <source>
        <dbReference type="ARBA" id="ARBA00000493"/>
    </source>
</evidence>
<comment type="cofactor">
    <cofactor evidence="9">
        <name>Mg(2+)</name>
        <dbReference type="ChEBI" id="CHEBI:18420"/>
    </cofactor>
    <cofactor evidence="9">
        <name>Mn(2+)</name>
        <dbReference type="ChEBI" id="CHEBI:29035"/>
    </cofactor>
    <text evidence="9">Probably binds two magnesium or manganese ions per subunit.</text>
</comment>
<dbReference type="Pfam" id="PF03372">
    <property type="entry name" value="Exo_endo_phos"/>
    <property type="match status" value="1"/>
</dbReference>
<dbReference type="InterPro" id="IPR004808">
    <property type="entry name" value="AP_endonuc_1"/>
</dbReference>
<proteinExistence type="inferred from homology"/>
<organism evidence="12">
    <name type="scientific">Xenopus tropicalis</name>
    <name type="common">Western clawed frog</name>
    <name type="synonym">Silurana tropicalis</name>
    <dbReference type="NCBI Taxonomy" id="8364"/>
    <lineage>
        <taxon>Eukaryota</taxon>
        <taxon>Metazoa</taxon>
        <taxon>Chordata</taxon>
        <taxon>Craniata</taxon>
        <taxon>Vertebrata</taxon>
        <taxon>Euteleostomi</taxon>
        <taxon>Amphibia</taxon>
        <taxon>Batrachia</taxon>
        <taxon>Anura</taxon>
        <taxon>Pipoidea</taxon>
        <taxon>Pipidae</taxon>
        <taxon>Xenopodinae</taxon>
        <taxon>Xenopus</taxon>
        <taxon>Silurana</taxon>
    </lineage>
</organism>
<dbReference type="GO" id="GO:0006281">
    <property type="term" value="P:DNA repair"/>
    <property type="evidence" value="ECO:0007669"/>
    <property type="project" value="UniProtKB-KW"/>
</dbReference>
<evidence type="ECO:0000256" key="8">
    <source>
        <dbReference type="ARBA" id="ARBA00023204"/>
    </source>
</evidence>
<dbReference type="InterPro" id="IPR036691">
    <property type="entry name" value="Endo/exonu/phosph_ase_sf"/>
</dbReference>
<dbReference type="EC" id="3.1.11.2" evidence="3"/>
<keyword evidence="6" id="KW-0378">Hydrolase</keyword>
<evidence type="ECO:0000256" key="5">
    <source>
        <dbReference type="ARBA" id="ARBA00022763"/>
    </source>
</evidence>
<keyword evidence="7 9" id="KW-0460">Magnesium</keyword>
<evidence type="ECO:0000313" key="12">
    <source>
        <dbReference type="Ensembl" id="ENSXETP00000107658"/>
    </source>
</evidence>
<keyword evidence="4 9" id="KW-0479">Metal-binding</keyword>
<protein>
    <recommendedName>
        <fullName evidence="3">exodeoxyribonuclease III</fullName>
        <ecNumber evidence="3">3.1.11.2</ecNumber>
    </recommendedName>
</protein>
<dbReference type="PANTHER" id="PTHR22748">
    <property type="entry name" value="AP ENDONUCLEASE"/>
    <property type="match status" value="1"/>
</dbReference>
<comment type="catalytic activity">
    <reaction evidence="1">
        <text>Exonucleolytic cleavage in the 3'- to 5'-direction to yield nucleoside 5'-phosphates.</text>
        <dbReference type="EC" id="3.1.11.2"/>
    </reaction>
</comment>
<evidence type="ECO:0000256" key="3">
    <source>
        <dbReference type="ARBA" id="ARBA00012115"/>
    </source>
</evidence>